<keyword evidence="7 12" id="KW-0812">Transmembrane</keyword>
<evidence type="ECO:0000256" key="10">
    <source>
        <dbReference type="ARBA" id="ARBA00023136"/>
    </source>
</evidence>
<keyword evidence="10 12" id="KW-0472">Membrane</keyword>
<keyword evidence="4" id="KW-0337">GPI-anchor biosynthesis</keyword>
<keyword evidence="15" id="KW-1185">Reference proteome</keyword>
<dbReference type="PANTHER" id="PTHR22760:SF4">
    <property type="entry name" value="GPI MANNOSYLTRANSFERASE 3"/>
    <property type="match status" value="1"/>
</dbReference>
<evidence type="ECO:0000313" key="15">
    <source>
        <dbReference type="Proteomes" id="UP001562354"/>
    </source>
</evidence>
<keyword evidence="6" id="KW-0808">Transferase</keyword>
<evidence type="ECO:0000256" key="5">
    <source>
        <dbReference type="ARBA" id="ARBA00022676"/>
    </source>
</evidence>
<feature type="transmembrane region" description="Helical" evidence="12">
    <location>
        <begin position="367"/>
        <end position="387"/>
    </location>
</feature>
<keyword evidence="13" id="KW-0732">Signal</keyword>
<feature type="transmembrane region" description="Helical" evidence="12">
    <location>
        <begin position="193"/>
        <end position="223"/>
    </location>
</feature>
<feature type="transmembrane region" description="Helical" evidence="12">
    <location>
        <begin position="399"/>
        <end position="416"/>
    </location>
</feature>
<dbReference type="InterPro" id="IPR005599">
    <property type="entry name" value="GPI_mannosylTrfase"/>
</dbReference>
<feature type="chain" id="PRO_5046813351" description="Mannosyltransferase" evidence="13">
    <location>
        <begin position="28"/>
        <end position="601"/>
    </location>
</feature>
<reference evidence="14 15" key="1">
    <citation type="submission" date="2024-07" db="EMBL/GenBank/DDBJ databases">
        <title>Draft sequence of the Neodothiora populina.</title>
        <authorList>
            <person name="Drown D.D."/>
            <person name="Schuette U.S."/>
            <person name="Buechlein A.B."/>
            <person name="Rusch D.R."/>
            <person name="Winton L.W."/>
            <person name="Adams G.A."/>
        </authorList>
    </citation>
    <scope>NUCLEOTIDE SEQUENCE [LARGE SCALE GENOMIC DNA]</scope>
    <source>
        <strain evidence="14 15">CPC 39397</strain>
    </source>
</reference>
<evidence type="ECO:0000256" key="4">
    <source>
        <dbReference type="ARBA" id="ARBA00022502"/>
    </source>
</evidence>
<feature type="signal peptide" evidence="13">
    <location>
        <begin position="1"/>
        <end position="27"/>
    </location>
</feature>
<keyword evidence="8 12" id="KW-0256">Endoplasmic reticulum</keyword>
<dbReference type="EMBL" id="JBFMKM010000012">
    <property type="protein sequence ID" value="KAL1302626.1"/>
    <property type="molecule type" value="Genomic_DNA"/>
</dbReference>
<dbReference type="PANTHER" id="PTHR22760">
    <property type="entry name" value="GLYCOSYLTRANSFERASE"/>
    <property type="match status" value="1"/>
</dbReference>
<comment type="pathway">
    <text evidence="2">Glycolipid biosynthesis; glycosylphosphatidylinositol-anchor biosynthesis.</text>
</comment>
<evidence type="ECO:0000256" key="8">
    <source>
        <dbReference type="ARBA" id="ARBA00022824"/>
    </source>
</evidence>
<evidence type="ECO:0000256" key="3">
    <source>
        <dbReference type="ARBA" id="ARBA00006065"/>
    </source>
</evidence>
<evidence type="ECO:0000256" key="2">
    <source>
        <dbReference type="ARBA" id="ARBA00004687"/>
    </source>
</evidence>
<name>A0ABR3P977_9PEZI</name>
<evidence type="ECO:0000313" key="14">
    <source>
        <dbReference type="EMBL" id="KAL1302626.1"/>
    </source>
</evidence>
<feature type="transmembrane region" description="Helical" evidence="12">
    <location>
        <begin position="74"/>
        <end position="95"/>
    </location>
</feature>
<evidence type="ECO:0000256" key="6">
    <source>
        <dbReference type="ARBA" id="ARBA00022679"/>
    </source>
</evidence>
<sequence length="601" mass="68292">MDPSARRVSLLRDKLFWMLLAFRVFNATQLSTFFQPDEYYQSLEPAWNAAFGGDSGASITWEWRQRLRSSLHPLLFAAVYRIVDALSSAFGILPPLRTEMLLAAPKLVQAVFAALTDYYTVALAVKVYGRGRTPAFHVLPLTVLSPWQLFCSTRTLSNSLETTLTAVALYWWPFDASLGVDEHDTRQEHNRMCIAFVFAAVATILRPTNIIIWLVVVICTAAYAARFRFTATIRALLVETKAAIPSGLGVVAVSVTADRLYYGEWTFPPLRFVHFNVVQSLAVFYGRNRPDYYITEGLPLLLTTSLPFAAWGIYRVCLSGRTKSSIRNTPAAIPSIDKRSSTLETLTLTILIFMTSMSLIAHKEVRFIYPLLPLLHVLSAEPFWLFCAGRRLPLNTLKRLVLCSIVVLDLILAWYICTVHQRGVLDVVTTLRAEYETHYLPALDAFTKEDNKKTGKMTVLFLMPCHSTPWRSHLVYEGIEARMLTCEPPIDVPLDQRATYLDEADVFYQDPRAWLRENMQDLSLISRSGNATEDTQKGMEEAGMPWPDYLVFFEQLSPVMADFLEGSRYSTGWEVFNTHWHDDWRRQGDVVVLKKDMGSET</sequence>
<gene>
    <name evidence="14" type="ORF">AAFC00_002997</name>
</gene>
<evidence type="ECO:0000256" key="9">
    <source>
        <dbReference type="ARBA" id="ARBA00022989"/>
    </source>
</evidence>
<evidence type="ECO:0000256" key="7">
    <source>
        <dbReference type="ARBA" id="ARBA00022692"/>
    </source>
</evidence>
<evidence type="ECO:0000256" key="13">
    <source>
        <dbReference type="SAM" id="SignalP"/>
    </source>
</evidence>
<proteinExistence type="inferred from homology"/>
<comment type="caution">
    <text evidence="14">The sequence shown here is derived from an EMBL/GenBank/DDBJ whole genome shotgun (WGS) entry which is preliminary data.</text>
</comment>
<dbReference type="Pfam" id="PF03901">
    <property type="entry name" value="Glyco_transf_22"/>
    <property type="match status" value="1"/>
</dbReference>
<protein>
    <recommendedName>
        <fullName evidence="12">Mannosyltransferase</fullName>
        <ecNumber evidence="12">2.4.1.-</ecNumber>
    </recommendedName>
</protein>
<keyword evidence="9 12" id="KW-1133">Transmembrane helix</keyword>
<accession>A0ABR3P977</accession>
<feature type="transmembrane region" description="Helical" evidence="12">
    <location>
        <begin position="107"/>
        <end position="125"/>
    </location>
</feature>
<evidence type="ECO:0000256" key="11">
    <source>
        <dbReference type="ARBA" id="ARBA00024708"/>
    </source>
</evidence>
<evidence type="ECO:0000256" key="1">
    <source>
        <dbReference type="ARBA" id="ARBA00004477"/>
    </source>
</evidence>
<comment type="function">
    <text evidence="11">Mannosyltransferase involved in glycosylphosphatidylinositol-anchor biosynthesis. Transfers the third mannose to Man2-GlcN-acyl-PI during GPI precursor assembly.</text>
</comment>
<comment type="similarity">
    <text evidence="3">Belongs to the glycosyltransferase 22 family. PIGB subfamily.</text>
</comment>
<dbReference type="GeneID" id="95976699"/>
<dbReference type="RefSeq" id="XP_069198902.1">
    <property type="nucleotide sequence ID" value="XM_069342401.1"/>
</dbReference>
<dbReference type="Proteomes" id="UP001562354">
    <property type="component" value="Unassembled WGS sequence"/>
</dbReference>
<keyword evidence="5 12" id="KW-0328">Glycosyltransferase</keyword>
<organism evidence="14 15">
    <name type="scientific">Neodothiora populina</name>
    <dbReference type="NCBI Taxonomy" id="2781224"/>
    <lineage>
        <taxon>Eukaryota</taxon>
        <taxon>Fungi</taxon>
        <taxon>Dikarya</taxon>
        <taxon>Ascomycota</taxon>
        <taxon>Pezizomycotina</taxon>
        <taxon>Dothideomycetes</taxon>
        <taxon>Dothideomycetidae</taxon>
        <taxon>Dothideales</taxon>
        <taxon>Dothioraceae</taxon>
        <taxon>Neodothiora</taxon>
    </lineage>
</organism>
<comment type="subcellular location">
    <subcellularLocation>
        <location evidence="1 12">Endoplasmic reticulum membrane</location>
        <topology evidence="1 12">Multi-pass membrane protein</topology>
    </subcellularLocation>
</comment>
<dbReference type="EC" id="2.4.1.-" evidence="12"/>
<evidence type="ECO:0000256" key="12">
    <source>
        <dbReference type="RuleBase" id="RU363075"/>
    </source>
</evidence>
<feature type="transmembrane region" description="Helical" evidence="12">
    <location>
        <begin position="298"/>
        <end position="317"/>
    </location>
</feature>
<feature type="transmembrane region" description="Helical" evidence="12">
    <location>
        <begin position="343"/>
        <end position="361"/>
    </location>
</feature>